<dbReference type="PhylomeDB" id="A0A068V9R0"/>
<dbReference type="InParanoid" id="A0A068V9R0"/>
<reference evidence="2" key="1">
    <citation type="journal article" date="2014" name="Science">
        <title>The coffee genome provides insight into the convergent evolution of caffeine biosynthesis.</title>
        <authorList>
            <person name="Denoeud F."/>
            <person name="Carretero-Paulet L."/>
            <person name="Dereeper A."/>
            <person name="Droc G."/>
            <person name="Guyot R."/>
            <person name="Pietrella M."/>
            <person name="Zheng C."/>
            <person name="Alberti A."/>
            <person name="Anthony F."/>
            <person name="Aprea G."/>
            <person name="Aury J.M."/>
            <person name="Bento P."/>
            <person name="Bernard M."/>
            <person name="Bocs S."/>
            <person name="Campa C."/>
            <person name="Cenci A."/>
            <person name="Combes M.C."/>
            <person name="Crouzillat D."/>
            <person name="Da Silva C."/>
            <person name="Daddiego L."/>
            <person name="De Bellis F."/>
            <person name="Dussert S."/>
            <person name="Garsmeur O."/>
            <person name="Gayraud T."/>
            <person name="Guignon V."/>
            <person name="Jahn K."/>
            <person name="Jamilloux V."/>
            <person name="Joet T."/>
            <person name="Labadie K."/>
            <person name="Lan T."/>
            <person name="Leclercq J."/>
            <person name="Lepelley M."/>
            <person name="Leroy T."/>
            <person name="Li L.T."/>
            <person name="Librado P."/>
            <person name="Lopez L."/>
            <person name="Munoz A."/>
            <person name="Noel B."/>
            <person name="Pallavicini A."/>
            <person name="Perrotta G."/>
            <person name="Poncet V."/>
            <person name="Pot D."/>
            <person name="Priyono X."/>
            <person name="Rigoreau M."/>
            <person name="Rouard M."/>
            <person name="Rozas J."/>
            <person name="Tranchant-Dubreuil C."/>
            <person name="VanBuren R."/>
            <person name="Zhang Q."/>
            <person name="Andrade A.C."/>
            <person name="Argout X."/>
            <person name="Bertrand B."/>
            <person name="de Kochko A."/>
            <person name="Graziosi G."/>
            <person name="Henry R.J."/>
            <person name="Jayarama X."/>
            <person name="Ming R."/>
            <person name="Nagai C."/>
            <person name="Rounsley S."/>
            <person name="Sankoff D."/>
            <person name="Giuliano G."/>
            <person name="Albert V.A."/>
            <person name="Wincker P."/>
            <person name="Lashermes P."/>
        </authorList>
    </citation>
    <scope>NUCLEOTIDE SEQUENCE [LARGE SCALE GENOMIC DNA]</scope>
    <source>
        <strain evidence="2">cv. DH200-94</strain>
    </source>
</reference>
<organism evidence="1 2">
    <name type="scientific">Coffea canephora</name>
    <name type="common">Robusta coffee</name>
    <dbReference type="NCBI Taxonomy" id="49390"/>
    <lineage>
        <taxon>Eukaryota</taxon>
        <taxon>Viridiplantae</taxon>
        <taxon>Streptophyta</taxon>
        <taxon>Embryophyta</taxon>
        <taxon>Tracheophyta</taxon>
        <taxon>Spermatophyta</taxon>
        <taxon>Magnoliopsida</taxon>
        <taxon>eudicotyledons</taxon>
        <taxon>Gunneridae</taxon>
        <taxon>Pentapetalae</taxon>
        <taxon>asterids</taxon>
        <taxon>lamiids</taxon>
        <taxon>Gentianales</taxon>
        <taxon>Rubiaceae</taxon>
        <taxon>Ixoroideae</taxon>
        <taxon>Gardenieae complex</taxon>
        <taxon>Bertiereae - Coffeeae clade</taxon>
        <taxon>Coffeeae</taxon>
        <taxon>Coffea</taxon>
    </lineage>
</organism>
<evidence type="ECO:0000313" key="1">
    <source>
        <dbReference type="EMBL" id="CDP17406.1"/>
    </source>
</evidence>
<dbReference type="AlphaFoldDB" id="A0A068V9R0"/>
<accession>A0A068V9R0</accession>
<dbReference type="Gramene" id="CDP17406">
    <property type="protein sequence ID" value="CDP17406"/>
    <property type="gene ID" value="GSCOC_T00002732001"/>
</dbReference>
<dbReference type="OMA" id="ICDEYAE"/>
<proteinExistence type="predicted"/>
<evidence type="ECO:0000313" key="2">
    <source>
        <dbReference type="Proteomes" id="UP000295252"/>
    </source>
</evidence>
<name>A0A068V9R0_COFCA</name>
<sequence length="128" mass="14506">MNQEQIILYGHTTTSDIDFMETDPLSFPSTSSAANIDSTMSDAQSAPPELERVFDRICDEYAECVLKAGKQLPPEWTMPDLVRTVVGEEPTSIPGFLTHSYYDLMLHGSNSWLCQELFEFLDLINYVF</sequence>
<dbReference type="EMBL" id="HG739243">
    <property type="protein sequence ID" value="CDP17406.1"/>
    <property type="molecule type" value="Genomic_DNA"/>
</dbReference>
<gene>
    <name evidence="1" type="ORF">GSCOC_T00002732001</name>
</gene>
<dbReference type="OrthoDB" id="1575990at2759"/>
<keyword evidence="2" id="KW-1185">Reference proteome</keyword>
<protein>
    <submittedName>
        <fullName evidence="1">DH200=94 genomic scaffold, scaffold_159</fullName>
    </submittedName>
</protein>
<dbReference type="Proteomes" id="UP000295252">
    <property type="component" value="Unassembled WGS sequence"/>
</dbReference>